<organism evidence="2 3">
    <name type="scientific">Zhihengliuella halotolerans</name>
    <dbReference type="NCBI Taxonomy" id="370736"/>
    <lineage>
        <taxon>Bacteria</taxon>
        <taxon>Bacillati</taxon>
        <taxon>Actinomycetota</taxon>
        <taxon>Actinomycetes</taxon>
        <taxon>Micrococcales</taxon>
        <taxon>Micrococcaceae</taxon>
        <taxon>Zhihengliuella</taxon>
    </lineage>
</organism>
<keyword evidence="3" id="KW-1185">Reference proteome</keyword>
<comment type="caution">
    <text evidence="2">The sequence shown here is derived from an EMBL/GenBank/DDBJ whole genome shotgun (WGS) entry which is preliminary data.</text>
</comment>
<keyword evidence="1" id="KW-0732">Signal</keyword>
<evidence type="ECO:0000256" key="1">
    <source>
        <dbReference type="SAM" id="SignalP"/>
    </source>
</evidence>
<reference evidence="2 3" key="1">
    <citation type="submission" date="2019-02" db="EMBL/GenBank/DDBJ databases">
        <title>Sequencing the genomes of 1000 actinobacteria strains.</title>
        <authorList>
            <person name="Klenk H.-P."/>
        </authorList>
    </citation>
    <scope>NUCLEOTIDE SEQUENCE [LARGE SCALE GENOMIC DNA]</scope>
    <source>
        <strain evidence="2 3">DSM 17364</strain>
    </source>
</reference>
<dbReference type="AlphaFoldDB" id="A0A4Q8AC19"/>
<dbReference type="PANTHER" id="PTHR30032">
    <property type="entry name" value="N-ACETYLMURAMOYL-L-ALANINE AMIDASE-RELATED"/>
    <property type="match status" value="1"/>
</dbReference>
<feature type="signal peptide" evidence="1">
    <location>
        <begin position="1"/>
        <end position="27"/>
    </location>
</feature>
<proteinExistence type="predicted"/>
<accession>A0A4Q8AC19</accession>
<evidence type="ECO:0000313" key="3">
    <source>
        <dbReference type="Proteomes" id="UP000292685"/>
    </source>
</evidence>
<feature type="chain" id="PRO_5020471337" evidence="1">
    <location>
        <begin position="28"/>
        <end position="341"/>
    </location>
</feature>
<gene>
    <name evidence="2" type="ORF">EV380_1178</name>
</gene>
<name>A0A4Q8AC19_9MICC</name>
<dbReference type="InterPro" id="IPR051922">
    <property type="entry name" value="Bact_Sporulation_Assoc"/>
</dbReference>
<dbReference type="OrthoDB" id="5196645at2"/>
<dbReference type="InterPro" id="IPR007253">
    <property type="entry name" value="Cell_wall-bd_2"/>
</dbReference>
<dbReference type="Proteomes" id="UP000292685">
    <property type="component" value="Unassembled WGS sequence"/>
</dbReference>
<dbReference type="PANTHER" id="PTHR30032:SF8">
    <property type="entry name" value="GERMINATION-SPECIFIC N-ACETYLMURAMOYL-L-ALANINE AMIDASE"/>
    <property type="match status" value="1"/>
</dbReference>
<dbReference type="EMBL" id="SHLA01000001">
    <property type="protein sequence ID" value="RZU61604.1"/>
    <property type="molecule type" value="Genomic_DNA"/>
</dbReference>
<protein>
    <submittedName>
        <fullName evidence="2">Putative cell wall binding repeat protein</fullName>
    </submittedName>
</protein>
<evidence type="ECO:0000313" key="2">
    <source>
        <dbReference type="EMBL" id="RZU61604.1"/>
    </source>
</evidence>
<sequence length="341" mass="34945">MGLSRRLSAAVAAASLVAVAPALPAAASTPVGASAQASGHDLVVDRVAGADRMATAVEISKTYFPDGADVVYLATSKEFADALVAGPAAAVEGGPVLLTRAGELDARVAAEITRLDPDKVVLVGREGALSNTVEQQVGAATTGKVERIGGENRYETARQLVLSVFGEAPVAFVATGRNFPDALSAAGAAGYEGAPVVLVPGEKRKPDSRTRALLDQLGTEETVVVGGPAAVSDGFIYGLLDDGYDVYQYDGDDRYETNEFATYEIALEAETAFIATGRDFPDALAGAAVAAAQGAPVFLSKPTCIPRGIAENIDEAEYLERITLLGGAKVLGPGVESLTTC</sequence>
<dbReference type="RefSeq" id="WP_130449991.1">
    <property type="nucleotide sequence ID" value="NZ_SHLA01000001.1"/>
</dbReference>
<dbReference type="Pfam" id="PF04122">
    <property type="entry name" value="CW_binding_2"/>
    <property type="match status" value="3"/>
</dbReference>